<dbReference type="Gene3D" id="3.30.70.1320">
    <property type="entry name" value="Multidrug efflux transporter AcrB pore domain like"/>
    <property type="match status" value="1"/>
</dbReference>
<feature type="transmembrane region" description="Helical" evidence="1">
    <location>
        <begin position="987"/>
        <end position="1015"/>
    </location>
</feature>
<dbReference type="Proteomes" id="UP001556098">
    <property type="component" value="Unassembled WGS sequence"/>
</dbReference>
<feature type="transmembrane region" description="Helical" evidence="1">
    <location>
        <begin position="432"/>
        <end position="452"/>
    </location>
</feature>
<evidence type="ECO:0000313" key="3">
    <source>
        <dbReference type="Proteomes" id="UP001556098"/>
    </source>
</evidence>
<feature type="transmembrane region" description="Helical" evidence="1">
    <location>
        <begin position="12"/>
        <end position="32"/>
    </location>
</feature>
<dbReference type="Gene3D" id="3.30.70.1440">
    <property type="entry name" value="Multidrug efflux transporter AcrB pore domain"/>
    <property type="match status" value="1"/>
</dbReference>
<dbReference type="Gene3D" id="1.20.1640.10">
    <property type="entry name" value="Multidrug efflux transporter AcrB transmembrane domain"/>
    <property type="match status" value="2"/>
</dbReference>
<keyword evidence="1" id="KW-0812">Transmembrane</keyword>
<dbReference type="InterPro" id="IPR027463">
    <property type="entry name" value="AcrB_DN_DC_subdom"/>
</dbReference>
<dbReference type="InterPro" id="IPR001036">
    <property type="entry name" value="Acrflvin-R"/>
</dbReference>
<feature type="transmembrane region" description="Helical" evidence="1">
    <location>
        <begin position="336"/>
        <end position="353"/>
    </location>
</feature>
<evidence type="ECO:0000256" key="1">
    <source>
        <dbReference type="SAM" id="Phobius"/>
    </source>
</evidence>
<name>A0ABV3RUF9_9RHOB</name>
<feature type="transmembrane region" description="Helical" evidence="1">
    <location>
        <begin position="887"/>
        <end position="907"/>
    </location>
</feature>
<keyword evidence="3" id="KW-1185">Reference proteome</keyword>
<reference evidence="2 3" key="1">
    <citation type="submission" date="2024-07" db="EMBL/GenBank/DDBJ databases">
        <title>Marimonas sp.nov., isolated from tidal-flat sediment.</title>
        <authorList>
            <person name="Jayan J.N."/>
            <person name="Lee S.S."/>
        </authorList>
    </citation>
    <scope>NUCLEOTIDE SEQUENCE [LARGE SCALE GENOMIC DNA]</scope>
    <source>
        <strain evidence="2 3">MJW-29</strain>
    </source>
</reference>
<accession>A0ABV3RUF9</accession>
<keyword evidence="1" id="KW-1133">Transmembrane helix</keyword>
<dbReference type="PANTHER" id="PTHR32063:SF18">
    <property type="entry name" value="CATION EFFLUX SYSTEM PROTEIN"/>
    <property type="match status" value="1"/>
</dbReference>
<keyword evidence="1" id="KW-0472">Membrane</keyword>
<feature type="transmembrane region" description="Helical" evidence="1">
    <location>
        <begin position="360"/>
        <end position="382"/>
    </location>
</feature>
<organism evidence="2 3">
    <name type="scientific">Sulfitobacter sediminis</name>
    <dbReference type="NCBI Taxonomy" id="3234186"/>
    <lineage>
        <taxon>Bacteria</taxon>
        <taxon>Pseudomonadati</taxon>
        <taxon>Pseudomonadota</taxon>
        <taxon>Alphaproteobacteria</taxon>
        <taxon>Rhodobacterales</taxon>
        <taxon>Roseobacteraceae</taxon>
        <taxon>Sulfitobacter</taxon>
    </lineage>
</organism>
<dbReference type="SUPFAM" id="SSF82866">
    <property type="entry name" value="Multidrug efflux transporter AcrB transmembrane domain"/>
    <property type="match status" value="2"/>
</dbReference>
<protein>
    <submittedName>
        <fullName evidence="2">Efflux RND transporter permease subunit</fullName>
    </submittedName>
</protein>
<dbReference type="Gene3D" id="3.30.70.1430">
    <property type="entry name" value="Multidrug efflux transporter AcrB pore domain"/>
    <property type="match status" value="2"/>
</dbReference>
<dbReference type="Gene3D" id="3.30.2090.10">
    <property type="entry name" value="Multidrug efflux transporter AcrB TolC docking domain, DN and DC subdomains"/>
    <property type="match status" value="2"/>
</dbReference>
<gene>
    <name evidence="2" type="ORF">AB2B41_21255</name>
</gene>
<dbReference type="EMBL" id="JBFNXX010000032">
    <property type="protein sequence ID" value="MEW9922142.1"/>
    <property type="molecule type" value="Genomic_DNA"/>
</dbReference>
<dbReference type="PRINTS" id="PR00702">
    <property type="entry name" value="ACRIFLAVINRP"/>
</dbReference>
<dbReference type="Pfam" id="PF00873">
    <property type="entry name" value="ACR_tran"/>
    <property type="match status" value="1"/>
</dbReference>
<feature type="transmembrane region" description="Helical" evidence="1">
    <location>
        <begin position="958"/>
        <end position="981"/>
    </location>
</feature>
<dbReference type="SUPFAM" id="SSF82693">
    <property type="entry name" value="Multidrug efflux transporter AcrB pore domain, PN1, PN2, PC1 and PC2 subdomains"/>
    <property type="match status" value="2"/>
</dbReference>
<comment type="caution">
    <text evidence="2">The sequence shown here is derived from an EMBL/GenBank/DDBJ whole genome shotgun (WGS) entry which is preliminary data.</text>
</comment>
<feature type="transmembrane region" description="Helical" evidence="1">
    <location>
        <begin position="913"/>
        <end position="937"/>
    </location>
</feature>
<dbReference type="RefSeq" id="WP_367879837.1">
    <property type="nucleotide sequence ID" value="NZ_JBFNXX010000032.1"/>
</dbReference>
<feature type="transmembrane region" description="Helical" evidence="1">
    <location>
        <begin position="388"/>
        <end position="411"/>
    </location>
</feature>
<dbReference type="SUPFAM" id="SSF82714">
    <property type="entry name" value="Multidrug efflux transporter AcrB TolC docking domain, DN and DC subdomains"/>
    <property type="match status" value="2"/>
</dbReference>
<feature type="transmembrane region" description="Helical" evidence="1">
    <location>
        <begin position="464"/>
        <end position="487"/>
    </location>
</feature>
<sequence length="1034" mass="109302">MKLDLTYRQPRLLVLMIALILVGGLSVLTTIGRQEDPTITNLYAMINTPYPGAEASRVEELLTIPIEERLRRIPEIDLIESTSFADISVISVELMASVDEDEIERIWAKVRDELEDARPSYPEGAGPSEVDTDFANTFAAIIAISAARQDIPPGILGRYANALSLQLQNVSGTSNIKTFGMPKEEIRVEIPPATLASLGLTVADIANAITQADGRTRAGRLANDGLNMQLNAPEAITTLQDLYDVDLRAGTDAALHLGSVAEISRTVGDPAQTLALHNGEDAVLVAARIEDGERIDRWIGDIRAELAAFEAAAPDGLRIEMIFDQSRYTNERLSQVAWSLAIGLVLVVAILLVSMGLRAALIVGATIPLVGLATIASLYYVGVPIHQMSITGLIVALGLVVDANIVMVDEIMRRIAAGQSRAAAVSGSVRRLAAPLMASTLTTAFAFMPMLLLPGAPGDFISTIAIAVILMLGWSLVIALVIASGLAGRLLHEQREDTATSASLDWFAASLGWALSNPRLSLPLFLSPALLGFVLAPTLPAQFFPGVDRDQFQVEIHMAPGVPIEQTRAAAKAVGDALRADPLVEGVTWMVGRGIPVFYYNVLSQEGSTPHYAHAMVVTQSPAATLDILRRVQGTLGADIPAAQVVVRRLVQGPPVTAPVETRLFGQDVAALRKTGEEIRRIMTGTPGVVGTRASLSGGAPGVILEIDEARAEALGFENATVAAQIGDLLDGRLGGAIQEGEEQIPIRVLAAQESRQSISAIGDLYLIRPHARGGDGNAFSATPLSSLATIRLTQKESALFRRNGERVNIVQAFTAADVLPQSVEADLLARLEAAGFTLPTGISMQTGGDSDARDQTMKDLQASLGVIIVLAMATVILTFGSFRLAAISGIVCVLSVGSSLLCLSLTAQPLGIMANIGIIGAIGVSINTAIIVITALQGDLRARGQDMKAIVLVTSRSVRHISSTTITTFAGFLPLIFAGGGFWPPFAVAIAGGVLLSAIISLVVTPVLFAVFWASHDRMFDHRLENIAASPAG</sequence>
<proteinExistence type="predicted"/>
<feature type="transmembrane region" description="Helical" evidence="1">
    <location>
        <begin position="861"/>
        <end position="880"/>
    </location>
</feature>
<evidence type="ECO:0000313" key="2">
    <source>
        <dbReference type="EMBL" id="MEW9922142.1"/>
    </source>
</evidence>
<dbReference type="PANTHER" id="PTHR32063">
    <property type="match status" value="1"/>
</dbReference>